<evidence type="ECO:0000313" key="3">
    <source>
        <dbReference type="Proteomes" id="UP001527882"/>
    </source>
</evidence>
<dbReference type="Gene3D" id="3.40.50.10090">
    <property type="match status" value="2"/>
</dbReference>
<dbReference type="InterPro" id="IPR036108">
    <property type="entry name" value="4pyrrol_syn_uPrphyn_synt_sf"/>
</dbReference>
<feature type="domain" description="Tetrapyrrole biosynthesis uroporphyrinogen III synthase" evidence="1">
    <location>
        <begin position="21"/>
        <end position="260"/>
    </location>
</feature>
<comment type="caution">
    <text evidence="2">The sequence shown here is derived from an EMBL/GenBank/DDBJ whole genome shotgun (WGS) entry which is preliminary data.</text>
</comment>
<dbReference type="EMBL" id="JAQAGZ010000001">
    <property type="protein sequence ID" value="MCZ8511127.1"/>
    <property type="molecule type" value="Genomic_DNA"/>
</dbReference>
<dbReference type="GO" id="GO:0004852">
    <property type="term" value="F:uroporphyrinogen-III synthase activity"/>
    <property type="evidence" value="ECO:0007669"/>
    <property type="project" value="UniProtKB-EC"/>
</dbReference>
<dbReference type="NCBIfam" id="NF004584">
    <property type="entry name" value="PRK05928.2-1"/>
    <property type="match status" value="1"/>
</dbReference>
<dbReference type="InterPro" id="IPR039793">
    <property type="entry name" value="UROS/Hem4"/>
</dbReference>
<evidence type="ECO:0000259" key="1">
    <source>
        <dbReference type="Pfam" id="PF02602"/>
    </source>
</evidence>
<dbReference type="RefSeq" id="WP_269879492.1">
    <property type="nucleotide sequence ID" value="NZ_JAQAGZ010000001.1"/>
</dbReference>
<dbReference type="EC" id="4.2.1.75" evidence="2"/>
<evidence type="ECO:0000313" key="2">
    <source>
        <dbReference type="EMBL" id="MCZ8511127.1"/>
    </source>
</evidence>
<dbReference type="PANTHER" id="PTHR40082">
    <property type="entry name" value="BLR5956 PROTEIN"/>
    <property type="match status" value="1"/>
</dbReference>
<name>A0ABT4Q2S7_9BACL</name>
<sequence>MSERLLEGKRVVLTGPRKAEELGRLVEKQGGIPLARPAQGTVILQDEQVQAEMVRLLQEDYDWFIFTTGIGMETLLETARKIDAEARFLEKLKEARIAARGYKAVGTLKKLGLMTAARDDDGTTAGLVRALAPFSFRESRVALQLHGDPAPRLVRFLEEQGASYHEILPYVHTPPETEALEELVGDILNGRADAVMFTSGPQVRFLFKHAAATGRMVELRQAFEQGTVAASVGKFTAECLREEGISRIVVPKEERMGNLVIALGEYYADGSHLY</sequence>
<organism evidence="2 3">
    <name type="scientific">Paenibacillus gyeongsangnamensis</name>
    <dbReference type="NCBI Taxonomy" id="3388067"/>
    <lineage>
        <taxon>Bacteria</taxon>
        <taxon>Bacillati</taxon>
        <taxon>Bacillota</taxon>
        <taxon>Bacilli</taxon>
        <taxon>Bacillales</taxon>
        <taxon>Paenibacillaceae</taxon>
        <taxon>Paenibacillus</taxon>
    </lineage>
</organism>
<proteinExistence type="predicted"/>
<dbReference type="CDD" id="cd06578">
    <property type="entry name" value="HemD"/>
    <property type="match status" value="1"/>
</dbReference>
<dbReference type="PANTHER" id="PTHR40082:SF1">
    <property type="entry name" value="BLR5956 PROTEIN"/>
    <property type="match status" value="1"/>
</dbReference>
<dbReference type="InterPro" id="IPR003754">
    <property type="entry name" value="4pyrrol_synth_uPrphyn_synth"/>
</dbReference>
<gene>
    <name evidence="2" type="ORF">O9H85_01475</name>
</gene>
<dbReference type="Pfam" id="PF02602">
    <property type="entry name" value="HEM4"/>
    <property type="match status" value="1"/>
</dbReference>
<dbReference type="Proteomes" id="UP001527882">
    <property type="component" value="Unassembled WGS sequence"/>
</dbReference>
<protein>
    <submittedName>
        <fullName evidence="2">Uroporphyrinogen-III synthase</fullName>
        <ecNumber evidence="2">4.2.1.75</ecNumber>
    </submittedName>
</protein>
<keyword evidence="3" id="KW-1185">Reference proteome</keyword>
<reference evidence="2 3" key="1">
    <citation type="submission" date="2022-12" db="EMBL/GenBank/DDBJ databases">
        <title>Draft genome sequence of Paenibacillus sp. dW9.</title>
        <authorList>
            <person name="Choi E.-W."/>
            <person name="Kim D.-U."/>
        </authorList>
    </citation>
    <scope>NUCLEOTIDE SEQUENCE [LARGE SCALE GENOMIC DNA]</scope>
    <source>
        <strain evidence="3">dW9</strain>
    </source>
</reference>
<accession>A0ABT4Q2S7</accession>
<keyword evidence="2" id="KW-0456">Lyase</keyword>
<dbReference type="SUPFAM" id="SSF69618">
    <property type="entry name" value="HemD-like"/>
    <property type="match status" value="1"/>
</dbReference>